<dbReference type="Proteomes" id="UP000001542">
    <property type="component" value="Unassembled WGS sequence"/>
</dbReference>
<dbReference type="EMBL" id="DS113187">
    <property type="protein sequence ID" value="EAY21875.1"/>
    <property type="molecule type" value="Genomic_DNA"/>
</dbReference>
<dbReference type="VEuPathDB" id="TrichDB:TVAGG3_0957350"/>
<keyword evidence="2" id="KW-1185">Reference proteome</keyword>
<proteinExistence type="predicted"/>
<name>A2DCD8_TRIV3</name>
<dbReference type="InParanoid" id="A2DCD8"/>
<gene>
    <name evidence="1" type="ORF">TVAG_249350</name>
</gene>
<accession>A2DCD8</accession>
<reference evidence="1" key="1">
    <citation type="submission" date="2006-10" db="EMBL/GenBank/DDBJ databases">
        <authorList>
            <person name="Amadeo P."/>
            <person name="Zhao Q."/>
            <person name="Wortman J."/>
            <person name="Fraser-Liggett C."/>
            <person name="Carlton J."/>
        </authorList>
    </citation>
    <scope>NUCLEOTIDE SEQUENCE</scope>
    <source>
        <strain evidence="1">G3</strain>
    </source>
</reference>
<evidence type="ECO:0000313" key="2">
    <source>
        <dbReference type="Proteomes" id="UP000001542"/>
    </source>
</evidence>
<sequence length="333" mass="37425">MNAAYLLDGTNTPLDDNRSRKNKKFDLIRELKEEAFSGVIDPTFLIDSSNIIRYASPSVTDTFNSCPAIGITRIDAYLAENGVLIDISLPPREQLILNAERKTSDGAVFIFKLIFRPISDFTLNGAKINYALIIVDKTIKKGIAKRMVREEAILERTITSFVPKGFTHKLAPFLGVAYVTFSGEAVDEKAVEVTTKIMEFASEGNDLQPIFRSLQAFRVNSGALVDKTATQAVNDLILFALKIKDWATPFNYKYKITISVYENALVETDMTIAPHFDFLTPRITQDLEIYLFDQPCILLTRPAFDAVYDLGYELVLSTKSVRFGQRIEVYSIV</sequence>
<dbReference type="RefSeq" id="XP_001582861.1">
    <property type="nucleotide sequence ID" value="XM_001582811.1"/>
</dbReference>
<dbReference type="AlphaFoldDB" id="A2DCD8"/>
<evidence type="ECO:0000313" key="1">
    <source>
        <dbReference type="EMBL" id="EAY21875.1"/>
    </source>
</evidence>
<reference evidence="1" key="2">
    <citation type="journal article" date="2007" name="Science">
        <title>Draft genome sequence of the sexually transmitted pathogen Trichomonas vaginalis.</title>
        <authorList>
            <person name="Carlton J.M."/>
            <person name="Hirt R.P."/>
            <person name="Silva J.C."/>
            <person name="Delcher A.L."/>
            <person name="Schatz M."/>
            <person name="Zhao Q."/>
            <person name="Wortman J.R."/>
            <person name="Bidwell S.L."/>
            <person name="Alsmark U.C.M."/>
            <person name="Besteiro S."/>
            <person name="Sicheritz-Ponten T."/>
            <person name="Noel C.J."/>
            <person name="Dacks J.B."/>
            <person name="Foster P.G."/>
            <person name="Simillion C."/>
            <person name="Van de Peer Y."/>
            <person name="Miranda-Saavedra D."/>
            <person name="Barton G.J."/>
            <person name="Westrop G.D."/>
            <person name="Mueller S."/>
            <person name="Dessi D."/>
            <person name="Fiori P.L."/>
            <person name="Ren Q."/>
            <person name="Paulsen I."/>
            <person name="Zhang H."/>
            <person name="Bastida-Corcuera F.D."/>
            <person name="Simoes-Barbosa A."/>
            <person name="Brown M.T."/>
            <person name="Hayes R.D."/>
            <person name="Mukherjee M."/>
            <person name="Okumura C.Y."/>
            <person name="Schneider R."/>
            <person name="Smith A.J."/>
            <person name="Vanacova S."/>
            <person name="Villalvazo M."/>
            <person name="Haas B.J."/>
            <person name="Pertea M."/>
            <person name="Feldblyum T.V."/>
            <person name="Utterback T.R."/>
            <person name="Shu C.L."/>
            <person name="Osoegawa K."/>
            <person name="de Jong P.J."/>
            <person name="Hrdy I."/>
            <person name="Horvathova L."/>
            <person name="Zubacova Z."/>
            <person name="Dolezal P."/>
            <person name="Malik S.B."/>
            <person name="Logsdon J.M. Jr."/>
            <person name="Henze K."/>
            <person name="Gupta A."/>
            <person name="Wang C.C."/>
            <person name="Dunne R.L."/>
            <person name="Upcroft J.A."/>
            <person name="Upcroft P."/>
            <person name="White O."/>
            <person name="Salzberg S.L."/>
            <person name="Tang P."/>
            <person name="Chiu C.-H."/>
            <person name="Lee Y.-S."/>
            <person name="Embley T.M."/>
            <person name="Coombs G.H."/>
            <person name="Mottram J.C."/>
            <person name="Tachezy J."/>
            <person name="Fraser-Liggett C.M."/>
            <person name="Johnson P.J."/>
        </authorList>
    </citation>
    <scope>NUCLEOTIDE SEQUENCE [LARGE SCALE GENOMIC DNA]</scope>
    <source>
        <strain evidence="1">G3</strain>
    </source>
</reference>
<dbReference type="VEuPathDB" id="TrichDB:TVAG_249350"/>
<organism evidence="1 2">
    <name type="scientific">Trichomonas vaginalis (strain ATCC PRA-98 / G3)</name>
    <dbReference type="NCBI Taxonomy" id="412133"/>
    <lineage>
        <taxon>Eukaryota</taxon>
        <taxon>Metamonada</taxon>
        <taxon>Parabasalia</taxon>
        <taxon>Trichomonadida</taxon>
        <taxon>Trichomonadidae</taxon>
        <taxon>Trichomonas</taxon>
    </lineage>
</organism>
<protein>
    <submittedName>
        <fullName evidence="1">Uncharacterized protein</fullName>
    </submittedName>
</protein>
<dbReference type="KEGG" id="tva:5467427"/>